<reference evidence="2" key="1">
    <citation type="submission" date="2020-05" db="EMBL/GenBank/DDBJ databases">
        <authorList>
            <person name="Chiriac C."/>
            <person name="Salcher M."/>
            <person name="Ghai R."/>
            <person name="Kavagutti S V."/>
        </authorList>
    </citation>
    <scope>NUCLEOTIDE SEQUENCE</scope>
</reference>
<dbReference type="EMBL" id="LR797323">
    <property type="protein sequence ID" value="CAB4202758.1"/>
    <property type="molecule type" value="Genomic_DNA"/>
</dbReference>
<feature type="region of interest" description="Disordered" evidence="1">
    <location>
        <begin position="80"/>
        <end position="149"/>
    </location>
</feature>
<protein>
    <submittedName>
        <fullName evidence="2">Uncharacterized protein</fullName>
    </submittedName>
</protein>
<accession>A0A6J5S2F2</accession>
<evidence type="ECO:0000313" key="2">
    <source>
        <dbReference type="EMBL" id="CAB4202758.1"/>
    </source>
</evidence>
<sequence length="225" mass="23816">MPFNQMFGNIATQPGGTPSFITGNDSTFSPQTPGQVSGPANPADYGMQPQGPQMGFGMPAQGYDDADYGIQDTMQREVQQPNNMPEPGMPSQQGMPAQQGGPGMGGLFNNLFGSLFGQGNQPAPQPMPMRQPNFRPDTRAPGGGGMDYNGNPVGGGMGAQFNFGGPQLRGGPAYGGRPNPGDLYRPGLMPQPMPQPFQQRRMPAPMRPTPGPVRPATSITRPRIR</sequence>
<feature type="region of interest" description="Disordered" evidence="1">
    <location>
        <begin position="1"/>
        <end position="39"/>
    </location>
</feature>
<feature type="compositionally biased region" description="Low complexity" evidence="1">
    <location>
        <begin position="107"/>
        <end position="122"/>
    </location>
</feature>
<organism evidence="2">
    <name type="scientific">uncultured Caudovirales phage</name>
    <dbReference type="NCBI Taxonomy" id="2100421"/>
    <lineage>
        <taxon>Viruses</taxon>
        <taxon>Duplodnaviria</taxon>
        <taxon>Heunggongvirae</taxon>
        <taxon>Uroviricota</taxon>
        <taxon>Caudoviricetes</taxon>
        <taxon>Peduoviridae</taxon>
        <taxon>Maltschvirus</taxon>
        <taxon>Maltschvirus maltsch</taxon>
    </lineage>
</organism>
<gene>
    <name evidence="2" type="ORF">UFOVP1369_37</name>
</gene>
<feature type="compositionally biased region" description="Low complexity" evidence="1">
    <location>
        <begin position="89"/>
        <end position="99"/>
    </location>
</feature>
<feature type="compositionally biased region" description="Polar residues" evidence="1">
    <location>
        <begin position="1"/>
        <end position="35"/>
    </location>
</feature>
<feature type="region of interest" description="Disordered" evidence="1">
    <location>
        <begin position="162"/>
        <end position="225"/>
    </location>
</feature>
<proteinExistence type="predicted"/>
<name>A0A6J5S2F2_9CAUD</name>
<evidence type="ECO:0000256" key="1">
    <source>
        <dbReference type="SAM" id="MobiDB-lite"/>
    </source>
</evidence>